<organism evidence="4 5">
    <name type="scientific">Alkalihalobacterium chitinilyticum</name>
    <dbReference type="NCBI Taxonomy" id="2980103"/>
    <lineage>
        <taxon>Bacteria</taxon>
        <taxon>Bacillati</taxon>
        <taxon>Bacillota</taxon>
        <taxon>Bacilli</taxon>
        <taxon>Bacillales</taxon>
        <taxon>Bacillaceae</taxon>
        <taxon>Alkalihalobacterium</taxon>
    </lineage>
</organism>
<protein>
    <submittedName>
        <fullName evidence="4">Long-chain fatty acid--CoA ligase</fullName>
    </submittedName>
</protein>
<keyword evidence="1" id="KW-1133">Transmembrane helix</keyword>
<evidence type="ECO:0000259" key="3">
    <source>
        <dbReference type="Pfam" id="PF13193"/>
    </source>
</evidence>
<dbReference type="PROSITE" id="PS00455">
    <property type="entry name" value="AMP_BINDING"/>
    <property type="match status" value="1"/>
</dbReference>
<dbReference type="Pfam" id="PF13193">
    <property type="entry name" value="AMP-binding_C"/>
    <property type="match status" value="1"/>
</dbReference>
<dbReference type="InterPro" id="IPR050237">
    <property type="entry name" value="ATP-dep_AMP-bd_enzyme"/>
</dbReference>
<feature type="transmembrane region" description="Helical" evidence="1">
    <location>
        <begin position="62"/>
        <end position="81"/>
    </location>
</feature>
<gene>
    <name evidence="4" type="ORF">N7Z68_14230</name>
</gene>
<dbReference type="NCBIfam" id="NF004837">
    <property type="entry name" value="PRK06187.1"/>
    <property type="match status" value="1"/>
</dbReference>
<dbReference type="InterPro" id="IPR020845">
    <property type="entry name" value="AMP-binding_CS"/>
</dbReference>
<dbReference type="EMBL" id="JAOTPO010000009">
    <property type="protein sequence ID" value="MDE5414534.1"/>
    <property type="molecule type" value="Genomic_DNA"/>
</dbReference>
<dbReference type="CDD" id="cd05936">
    <property type="entry name" value="FC-FACS_FadD_like"/>
    <property type="match status" value="1"/>
</dbReference>
<dbReference type="InterPro" id="IPR025110">
    <property type="entry name" value="AMP-bd_C"/>
</dbReference>
<dbReference type="Gene3D" id="3.30.300.30">
    <property type="match status" value="1"/>
</dbReference>
<dbReference type="PANTHER" id="PTHR43767">
    <property type="entry name" value="LONG-CHAIN-FATTY-ACID--COA LIGASE"/>
    <property type="match status" value="1"/>
</dbReference>
<proteinExistence type="predicted"/>
<dbReference type="RefSeq" id="WP_275119148.1">
    <property type="nucleotide sequence ID" value="NZ_JAOTPO010000009.1"/>
</dbReference>
<keyword evidence="5" id="KW-1185">Reference proteome</keyword>
<evidence type="ECO:0000259" key="2">
    <source>
        <dbReference type="Pfam" id="PF00501"/>
    </source>
</evidence>
<comment type="caution">
    <text evidence="4">The sequence shown here is derived from an EMBL/GenBank/DDBJ whole genome shotgun (WGS) entry which is preliminary data.</text>
</comment>
<sequence>MNVVNMLVDTADRLPEKTAIVYKSEKWSYRQLKELVFKAANGLRTSGIKENMHVGLMMTNRLEYVVSYFAALAVGAAVVPINPQFKEKELTYVLNDSDASALIYEHYFAETVLNAKDGFKSVNNLISFYGKGNDKCEWSKLLDCEPINQPSERHENDTAQIIYTSGTTGHPKGAMITHDNVLWMTNTVTEVQETSETDKIVVVLPLFHAYAKVACLLCGIYKGATAYLEDRFIPDLMLEMIDREKITVFPGVPTMFTMFVHSPKLKDYDYSSLRIFGSGGASIPVEIIDRIKKEIGVAMLEGYGQTESTVMITCQPLHGEKLVGSVGIPVPGLDLRIVTADDKDVPQGEVGEIIFRGRNAMKGYYNRPEATKETIRDGWVYTGDLGYQDEDGNLFIVDRKKDMIIRGGYNVYPREIEEVLYAHPDIIECAVIGEANEVFGEEIVAYVVTKNELLEEELSSYCKKNMANYKVPRIFRFIEELPKTATGKILKTPLRKNQESRNTK</sequence>
<dbReference type="InterPro" id="IPR042099">
    <property type="entry name" value="ANL_N_sf"/>
</dbReference>
<feature type="domain" description="AMP-binding enzyme C-terminal" evidence="3">
    <location>
        <begin position="415"/>
        <end position="488"/>
    </location>
</feature>
<keyword evidence="1" id="KW-0472">Membrane</keyword>
<keyword evidence="1" id="KW-0812">Transmembrane</keyword>
<dbReference type="PANTHER" id="PTHR43767:SF1">
    <property type="entry name" value="NONRIBOSOMAL PEPTIDE SYNTHASE PES1 (EUROFUNG)-RELATED"/>
    <property type="match status" value="1"/>
</dbReference>
<name>A0ABT5VGH6_9BACI</name>
<evidence type="ECO:0000313" key="4">
    <source>
        <dbReference type="EMBL" id="MDE5414534.1"/>
    </source>
</evidence>
<reference evidence="4" key="1">
    <citation type="submission" date="2024-05" db="EMBL/GenBank/DDBJ databases">
        <title>Alkalihalobacillus sp. strain MEB203 novel alkaliphilic bacterium from Lonar Lake, India.</title>
        <authorList>
            <person name="Joshi A."/>
            <person name="Thite S."/>
            <person name="Mengade P."/>
        </authorList>
    </citation>
    <scope>NUCLEOTIDE SEQUENCE</scope>
    <source>
        <strain evidence="4">MEB 203</strain>
    </source>
</reference>
<evidence type="ECO:0000313" key="5">
    <source>
        <dbReference type="Proteomes" id="UP001148125"/>
    </source>
</evidence>
<dbReference type="Gene3D" id="3.40.50.12780">
    <property type="entry name" value="N-terminal domain of ligase-like"/>
    <property type="match status" value="1"/>
</dbReference>
<dbReference type="Pfam" id="PF00501">
    <property type="entry name" value="AMP-binding"/>
    <property type="match status" value="1"/>
</dbReference>
<dbReference type="SUPFAM" id="SSF56801">
    <property type="entry name" value="Acetyl-CoA synthetase-like"/>
    <property type="match status" value="1"/>
</dbReference>
<dbReference type="InterPro" id="IPR045851">
    <property type="entry name" value="AMP-bd_C_sf"/>
</dbReference>
<dbReference type="Proteomes" id="UP001148125">
    <property type="component" value="Unassembled WGS sequence"/>
</dbReference>
<evidence type="ECO:0000256" key="1">
    <source>
        <dbReference type="SAM" id="Phobius"/>
    </source>
</evidence>
<dbReference type="GO" id="GO:0016874">
    <property type="term" value="F:ligase activity"/>
    <property type="evidence" value="ECO:0007669"/>
    <property type="project" value="UniProtKB-KW"/>
</dbReference>
<accession>A0ABT5VGH6</accession>
<feature type="domain" description="AMP-dependent synthetase/ligase" evidence="2">
    <location>
        <begin position="9"/>
        <end position="365"/>
    </location>
</feature>
<keyword evidence="4" id="KW-0436">Ligase</keyword>
<dbReference type="InterPro" id="IPR000873">
    <property type="entry name" value="AMP-dep_synth/lig_dom"/>
</dbReference>